<proteinExistence type="predicted"/>
<reference evidence="1 2" key="1">
    <citation type="submission" date="2020-03" db="EMBL/GenBank/DDBJ databases">
        <title>Draft Genome Sequence of 2-Methylisoborneol Producing Pseudanabaena yagii Strain GIHE-NHR1 Isolated from North Han River in South Korea.</title>
        <authorList>
            <person name="Jeong J."/>
        </authorList>
    </citation>
    <scope>NUCLEOTIDE SEQUENCE [LARGE SCALE GENOMIC DNA]</scope>
    <source>
        <strain evidence="1 2">GIHE-NHR1</strain>
    </source>
</reference>
<protein>
    <submittedName>
        <fullName evidence="1">Uncharacterized protein</fullName>
    </submittedName>
</protein>
<dbReference type="EMBL" id="JAAVJL010000001">
    <property type="protein sequence ID" value="NMF57526.1"/>
    <property type="molecule type" value="Genomic_DNA"/>
</dbReference>
<gene>
    <name evidence="1" type="ORF">HC246_05705</name>
</gene>
<keyword evidence="2" id="KW-1185">Reference proteome</keyword>
<accession>A0ABX1LQA4</accession>
<evidence type="ECO:0000313" key="2">
    <source>
        <dbReference type="Proteomes" id="UP000738376"/>
    </source>
</evidence>
<dbReference type="Proteomes" id="UP000738376">
    <property type="component" value="Unassembled WGS sequence"/>
</dbReference>
<comment type="caution">
    <text evidence="1">The sequence shown here is derived from an EMBL/GenBank/DDBJ whole genome shotgun (WGS) entry which is preliminary data.</text>
</comment>
<dbReference type="RefSeq" id="WP_169362548.1">
    <property type="nucleotide sequence ID" value="NZ_JAAVJL010000001.1"/>
</dbReference>
<name>A0ABX1LQA4_9CYAN</name>
<evidence type="ECO:0000313" key="1">
    <source>
        <dbReference type="EMBL" id="NMF57526.1"/>
    </source>
</evidence>
<sequence>MALDIVLNELSIETPAPNTSIARQWMSNLMQTVRSINAETKSRAILITQYDFHLTLLASDYTLRRWLNDIDVDKEERRFIRSLSTKAPFSEGAPDSDEVQLLENNRGSYEFRYQGKPALGLGVAYLLDIISVSLLSEICWDCSYLDLDVISIDEDDKKIAIVHASRKEHLQDHIDWFKNRIHSNIDGRDLWSQKDDLFPNLQFCGSVKNQLQSLSIGNLMLSPVTKRLFELQKYSEGWTEGNFDAKKLSKTTPESEATLQKYSQEHTFTCPDGKNRIFSWHVRLTPLAWRIYFYPEQPQKIIIGYIGNHLPTVKFN</sequence>
<organism evidence="1 2">
    <name type="scientific">Pseudanabaena yagii GIHE-NHR1</name>
    <dbReference type="NCBI Taxonomy" id="2722753"/>
    <lineage>
        <taxon>Bacteria</taxon>
        <taxon>Bacillati</taxon>
        <taxon>Cyanobacteriota</taxon>
        <taxon>Cyanophyceae</taxon>
        <taxon>Pseudanabaenales</taxon>
        <taxon>Pseudanabaenaceae</taxon>
        <taxon>Pseudanabaena</taxon>
        <taxon>Pseudanabaena yagii</taxon>
    </lineage>
</organism>